<dbReference type="Gene3D" id="3.30.420.240">
    <property type="match status" value="1"/>
</dbReference>
<dbReference type="AlphaFoldDB" id="M0HL53"/>
<dbReference type="Proteomes" id="UP000011612">
    <property type="component" value="Unassembled WGS sequence"/>
</dbReference>
<name>M0HL53_HALEO</name>
<sequence length="553" mass="62200">MATTSSTPAVTESLAKLVRDRPTAHPLSFSIKHLGTDGILAPPRHLQDWYHHIWEAVYDDHAPKNLALFAPRNYAKTVSTIEVVPAWLAVNFPSIRMAIVSHKKDHANKRAKTAVASIEAACERYGVDIYDESKTTIQLDAGRTNIEPTLEPVSIRTSDTGSHYDVIIYDDIATLANQTTALRGTISENFEEFADNVAAKEGATVLPHKSINIVIGTRKTPEDVYREHILTTNNPEWDDFIARNVSRPGWAARVWRATPDWQVIENEAFEVHGTDGNVYETIRDVPAEVEIIDDGIQPANDTEFRTLWPEFERPETVLTKVVSKAGSAGLWRAENQQNPEAAVGRVLDLDWLRFVDPIPRDDYDALEWYAGLDFANPNNLAAEQRGETDFWALGVVAYDRENDQQYAVDVWRDRGFMWEEAATDFVAANLSGLPIGELFVESNFSGEEIAEVIADPETYDDAAVDVPSYRVTPTASSGEKEDRLHRLANRFQQGKIKVASEENERWESFIREEWLPFPDAAHDDRFDALEIASRGPEGTVDHVSGDDFEHLDW</sequence>
<evidence type="ECO:0000313" key="2">
    <source>
        <dbReference type="Proteomes" id="UP000011612"/>
    </source>
</evidence>
<dbReference type="RefSeq" id="WP_008325007.1">
    <property type="nucleotide sequence ID" value="NZ_AOLK01000020.1"/>
</dbReference>
<organism evidence="1 2">
    <name type="scientific">Haloferax elongans ATCC BAA-1513</name>
    <dbReference type="NCBI Taxonomy" id="1230453"/>
    <lineage>
        <taxon>Archaea</taxon>
        <taxon>Methanobacteriati</taxon>
        <taxon>Methanobacteriota</taxon>
        <taxon>Stenosarchaea group</taxon>
        <taxon>Halobacteria</taxon>
        <taxon>Halobacteriales</taxon>
        <taxon>Haloferacaceae</taxon>
        <taxon>Haloferax</taxon>
    </lineage>
</organism>
<dbReference type="InterPro" id="IPR027417">
    <property type="entry name" value="P-loop_NTPase"/>
</dbReference>
<gene>
    <name evidence="1" type="ORF">C453_12911</name>
</gene>
<dbReference type="Gene3D" id="3.40.50.300">
    <property type="entry name" value="P-loop containing nucleotide triphosphate hydrolases"/>
    <property type="match status" value="1"/>
</dbReference>
<protein>
    <recommendedName>
        <fullName evidence="3">Terminase large subunit gp17-like C-terminal domain-containing protein</fullName>
    </recommendedName>
</protein>
<proteinExistence type="predicted"/>
<dbReference type="OrthoDB" id="173544at2157"/>
<evidence type="ECO:0008006" key="3">
    <source>
        <dbReference type="Google" id="ProtNLM"/>
    </source>
</evidence>
<dbReference type="EMBL" id="AOLK01000020">
    <property type="protein sequence ID" value="ELZ84447.1"/>
    <property type="molecule type" value="Genomic_DNA"/>
</dbReference>
<keyword evidence="2" id="KW-1185">Reference proteome</keyword>
<dbReference type="STRING" id="1230453.C453_12911"/>
<dbReference type="PATRIC" id="fig|1230453.4.peg.2555"/>
<comment type="caution">
    <text evidence="1">The sequence shown here is derived from an EMBL/GenBank/DDBJ whole genome shotgun (WGS) entry which is preliminary data.</text>
</comment>
<accession>M0HL53</accession>
<reference evidence="1 2" key="1">
    <citation type="journal article" date="2014" name="PLoS Genet.">
        <title>Phylogenetically driven sequencing of extremely halophilic archaea reveals strategies for static and dynamic osmo-response.</title>
        <authorList>
            <person name="Becker E.A."/>
            <person name="Seitzer P.M."/>
            <person name="Tritt A."/>
            <person name="Larsen D."/>
            <person name="Krusor M."/>
            <person name="Yao A.I."/>
            <person name="Wu D."/>
            <person name="Madern D."/>
            <person name="Eisen J.A."/>
            <person name="Darling A.E."/>
            <person name="Facciotti M.T."/>
        </authorList>
    </citation>
    <scope>NUCLEOTIDE SEQUENCE [LARGE SCALE GENOMIC DNA]</scope>
    <source>
        <strain evidence="1 2">ATCC BAA-1513</strain>
    </source>
</reference>
<evidence type="ECO:0000313" key="1">
    <source>
        <dbReference type="EMBL" id="ELZ84447.1"/>
    </source>
</evidence>